<comment type="caution">
    <text evidence="14">The sequence shown here is derived from an EMBL/GenBank/DDBJ whole genome shotgun (WGS) entry which is preliminary data.</text>
</comment>
<dbReference type="Pfam" id="PF00046">
    <property type="entry name" value="Homeodomain"/>
    <property type="match status" value="1"/>
</dbReference>
<evidence type="ECO:0000256" key="1">
    <source>
        <dbReference type="ARBA" id="ARBA00004123"/>
    </source>
</evidence>
<keyword evidence="4 8" id="KW-0371">Homeobox</keyword>
<dbReference type="SUPFAM" id="SSF46689">
    <property type="entry name" value="Homeodomain-like"/>
    <property type="match status" value="1"/>
</dbReference>
<evidence type="ECO:0000256" key="8">
    <source>
        <dbReference type="PROSITE-ProRule" id="PRU00108"/>
    </source>
</evidence>
<organism evidence="14 15">
    <name type="scientific">Anisodus tanguticus</name>
    <dbReference type="NCBI Taxonomy" id="243964"/>
    <lineage>
        <taxon>Eukaryota</taxon>
        <taxon>Viridiplantae</taxon>
        <taxon>Streptophyta</taxon>
        <taxon>Embryophyta</taxon>
        <taxon>Tracheophyta</taxon>
        <taxon>Spermatophyta</taxon>
        <taxon>Magnoliopsida</taxon>
        <taxon>eudicotyledons</taxon>
        <taxon>Gunneridae</taxon>
        <taxon>Pentapetalae</taxon>
        <taxon>asterids</taxon>
        <taxon>lamiids</taxon>
        <taxon>Solanales</taxon>
        <taxon>Solanaceae</taxon>
        <taxon>Solanoideae</taxon>
        <taxon>Hyoscyameae</taxon>
        <taxon>Anisodus</taxon>
    </lineage>
</organism>
<dbReference type="GO" id="GO:0045893">
    <property type="term" value="P:positive regulation of DNA-templated transcription"/>
    <property type="evidence" value="ECO:0007669"/>
    <property type="project" value="TreeGrafter"/>
</dbReference>
<feature type="DNA-binding region" description="Homeobox" evidence="8">
    <location>
        <begin position="218"/>
        <end position="277"/>
    </location>
</feature>
<dbReference type="GO" id="GO:0043565">
    <property type="term" value="F:sequence-specific DNA binding"/>
    <property type="evidence" value="ECO:0007669"/>
    <property type="project" value="TreeGrafter"/>
</dbReference>
<dbReference type="InterPro" id="IPR000047">
    <property type="entry name" value="HTH_motif"/>
</dbReference>
<proteinExistence type="inferred from homology"/>
<feature type="coiled-coil region" evidence="11">
    <location>
        <begin position="268"/>
        <end position="295"/>
    </location>
</feature>
<comment type="subcellular location">
    <subcellularLocation>
        <location evidence="1 8 9">Nucleus</location>
    </subcellularLocation>
</comment>
<dbReference type="PRINTS" id="PR00031">
    <property type="entry name" value="HTHREPRESSR"/>
</dbReference>
<protein>
    <recommendedName>
        <fullName evidence="10">Homeobox-leucine zipper protein</fullName>
    </recommendedName>
    <alternativeName>
        <fullName evidence="10">HD-ZIP protein</fullName>
    </alternativeName>
    <alternativeName>
        <fullName evidence="10">Homeodomain transcription factor</fullName>
    </alternativeName>
</protein>
<dbReference type="Gene3D" id="1.10.10.60">
    <property type="entry name" value="Homeodomain-like"/>
    <property type="match status" value="1"/>
</dbReference>
<keyword evidence="6 8" id="KW-0539">Nucleus</keyword>
<feature type="region of interest" description="Disordered" evidence="12">
    <location>
        <begin position="154"/>
        <end position="176"/>
    </location>
</feature>
<dbReference type="Pfam" id="PF07734">
    <property type="entry name" value="FBA_1"/>
    <property type="match status" value="1"/>
</dbReference>
<dbReference type="InterPro" id="IPR009057">
    <property type="entry name" value="Homeodomain-like_sf"/>
</dbReference>
<evidence type="ECO:0000256" key="11">
    <source>
        <dbReference type="SAM" id="Coils"/>
    </source>
</evidence>
<evidence type="ECO:0000256" key="10">
    <source>
        <dbReference type="RuleBase" id="RU369038"/>
    </source>
</evidence>
<dbReference type="Proteomes" id="UP001291623">
    <property type="component" value="Unassembled WGS sequence"/>
</dbReference>
<dbReference type="PANTHER" id="PTHR24326:SF527">
    <property type="entry name" value="HOMEOBOX-LEUCINE ZIPPER PROTEIN ATHB-40"/>
    <property type="match status" value="1"/>
</dbReference>
<evidence type="ECO:0000256" key="2">
    <source>
        <dbReference type="ARBA" id="ARBA00023015"/>
    </source>
</evidence>
<dbReference type="InterPro" id="IPR045224">
    <property type="entry name" value="HDZip_class_I_plant"/>
</dbReference>
<dbReference type="PROSITE" id="PS50071">
    <property type="entry name" value="HOMEOBOX_2"/>
    <property type="match status" value="1"/>
</dbReference>
<reference evidence="14" key="1">
    <citation type="submission" date="2023-12" db="EMBL/GenBank/DDBJ databases">
        <title>Genome assembly of Anisodus tanguticus.</title>
        <authorList>
            <person name="Wang Y.-J."/>
        </authorList>
    </citation>
    <scope>NUCLEOTIDE SEQUENCE</scope>
    <source>
        <strain evidence="14">KB-2021</strain>
        <tissue evidence="14">Leaf</tissue>
    </source>
</reference>
<dbReference type="PANTHER" id="PTHR24326">
    <property type="entry name" value="HOMEOBOX-LEUCINE ZIPPER PROTEIN"/>
    <property type="match status" value="1"/>
</dbReference>
<dbReference type="InterPro" id="IPR017970">
    <property type="entry name" value="Homeobox_CS"/>
</dbReference>
<comment type="similarity">
    <text evidence="7 10">Belongs to the HD-ZIP homeobox family. Class I subfamily.</text>
</comment>
<evidence type="ECO:0000256" key="3">
    <source>
        <dbReference type="ARBA" id="ARBA00023125"/>
    </source>
</evidence>
<accession>A0AAE1S120</accession>
<evidence type="ECO:0000256" key="9">
    <source>
        <dbReference type="RuleBase" id="RU000682"/>
    </source>
</evidence>
<dbReference type="CDD" id="cd00086">
    <property type="entry name" value="homeodomain"/>
    <property type="match status" value="1"/>
</dbReference>
<dbReference type="FunFam" id="1.10.10.60:FF:000241">
    <property type="entry name" value="homeobox-leucine zipper protein ATHB-40"/>
    <property type="match status" value="1"/>
</dbReference>
<dbReference type="SMART" id="SM00389">
    <property type="entry name" value="HOX"/>
    <property type="match status" value="1"/>
</dbReference>
<dbReference type="InterPro" id="IPR001356">
    <property type="entry name" value="HD"/>
</dbReference>
<keyword evidence="3 8" id="KW-0238">DNA-binding</keyword>
<dbReference type="EMBL" id="JAVYJV010000010">
    <property type="protein sequence ID" value="KAK4361513.1"/>
    <property type="molecule type" value="Genomic_DNA"/>
</dbReference>
<evidence type="ECO:0000256" key="7">
    <source>
        <dbReference type="ARBA" id="ARBA00025748"/>
    </source>
</evidence>
<gene>
    <name evidence="14" type="ORF">RND71_020465</name>
</gene>
<dbReference type="PROSITE" id="PS00027">
    <property type="entry name" value="HOMEOBOX_1"/>
    <property type="match status" value="1"/>
</dbReference>
<dbReference type="GO" id="GO:0000981">
    <property type="term" value="F:DNA-binding transcription factor activity, RNA polymerase II-specific"/>
    <property type="evidence" value="ECO:0007669"/>
    <property type="project" value="UniProtKB-UniRule"/>
</dbReference>
<dbReference type="NCBIfam" id="TIGR01640">
    <property type="entry name" value="F_box_assoc_1"/>
    <property type="match status" value="1"/>
</dbReference>
<feature type="domain" description="Homeobox" evidence="13">
    <location>
        <begin position="216"/>
        <end position="276"/>
    </location>
</feature>
<evidence type="ECO:0000256" key="6">
    <source>
        <dbReference type="ARBA" id="ARBA00023242"/>
    </source>
</evidence>
<comment type="function">
    <text evidence="10">Transcription factor.</text>
</comment>
<sequence length="372" mass="43510">MELICLSNGATELLLWNPTIRKYKKLFDYKPRLSSTTCCVIYGFGFDEFRVDYKVVGIFCIYEYGTLDHIEVEIYSLSSDSWRTSKDAIPGEMPFVYQNVWVMKEYGVKESWAKMYTIKYPSNIERHVRVPSFFMSNKGEILLVFGSTSMIYSPKVSSSSNKRGRQKGRKTRGNMTDQVDDQMVLISQFYPDLYAQLAPEQGAVKQTRKRKKNKDEAKVLRKRKLSYEQVNLLERSFGDEQKLETERKDKLASELGLDPQQVAVWFQNRRTRWKNKKLEEEYSKLKSEHETVIVLKMKEQLCEAEKKKQQLLLERNCHGQLSCNSPIITLSFSMESCMEQAFLEEFGMEEILMDNAFFIADDQSSYIALWDS</sequence>
<dbReference type="InterPro" id="IPR017451">
    <property type="entry name" value="F-box-assoc_interact_dom"/>
</dbReference>
<evidence type="ECO:0000256" key="5">
    <source>
        <dbReference type="ARBA" id="ARBA00023163"/>
    </source>
</evidence>
<evidence type="ECO:0000259" key="13">
    <source>
        <dbReference type="PROSITE" id="PS50071"/>
    </source>
</evidence>
<evidence type="ECO:0000313" key="14">
    <source>
        <dbReference type="EMBL" id="KAK4361513.1"/>
    </source>
</evidence>
<name>A0AAE1S120_9SOLA</name>
<feature type="compositionally biased region" description="Basic residues" evidence="12">
    <location>
        <begin position="162"/>
        <end position="172"/>
    </location>
</feature>
<keyword evidence="15" id="KW-1185">Reference proteome</keyword>
<keyword evidence="11" id="KW-0175">Coiled coil</keyword>
<evidence type="ECO:0000256" key="4">
    <source>
        <dbReference type="ARBA" id="ARBA00023155"/>
    </source>
</evidence>
<evidence type="ECO:0000313" key="15">
    <source>
        <dbReference type="Proteomes" id="UP001291623"/>
    </source>
</evidence>
<keyword evidence="2 10" id="KW-0805">Transcription regulation</keyword>
<dbReference type="GO" id="GO:0009733">
    <property type="term" value="P:response to auxin"/>
    <property type="evidence" value="ECO:0007669"/>
    <property type="project" value="UniProtKB-ARBA"/>
</dbReference>
<dbReference type="AlphaFoldDB" id="A0AAE1S120"/>
<dbReference type="InterPro" id="IPR006527">
    <property type="entry name" value="F-box-assoc_dom_typ1"/>
</dbReference>
<keyword evidence="5 10" id="KW-0804">Transcription</keyword>
<dbReference type="GO" id="GO:0005634">
    <property type="term" value="C:nucleus"/>
    <property type="evidence" value="ECO:0007669"/>
    <property type="project" value="UniProtKB-SubCell"/>
</dbReference>
<evidence type="ECO:0000256" key="12">
    <source>
        <dbReference type="SAM" id="MobiDB-lite"/>
    </source>
</evidence>